<evidence type="ECO:0000256" key="1">
    <source>
        <dbReference type="ARBA" id="ARBA00022729"/>
    </source>
</evidence>
<evidence type="ECO:0008006" key="6">
    <source>
        <dbReference type="Google" id="ProtNLM"/>
    </source>
</evidence>
<keyword evidence="1 3" id="KW-0732">Signal</keyword>
<evidence type="ECO:0000313" key="5">
    <source>
        <dbReference type="Proteomes" id="UP000827092"/>
    </source>
</evidence>
<dbReference type="GO" id="GO:0032222">
    <property type="term" value="P:regulation of synaptic transmission, cholinergic"/>
    <property type="evidence" value="ECO:0007669"/>
    <property type="project" value="InterPro"/>
</dbReference>
<dbReference type="CDD" id="cd23589">
    <property type="entry name" value="TFP_LU_ECD_Rtv"/>
    <property type="match status" value="1"/>
</dbReference>
<dbReference type="InterPro" id="IPR031424">
    <property type="entry name" value="QVR-like"/>
</dbReference>
<proteinExistence type="predicted"/>
<dbReference type="Pfam" id="PF17064">
    <property type="entry name" value="QVR"/>
    <property type="match status" value="1"/>
</dbReference>
<dbReference type="InterPro" id="IPR050975">
    <property type="entry name" value="Sleep_regulator"/>
</dbReference>
<gene>
    <name evidence="4" type="ORF">JTE90_020650</name>
</gene>
<accession>A0AAV6USY5</accession>
<sequence>MRNMMKAVVALICVLVCVDIAQGGRIKRCYICRSRGELGDCKDPFHYNATVVEDVKGVEAQPCASGWCAKIIEGENDDFDTATERICVQRPPTDGEERCSDTIIDRKPVYMCFCQGDLCNSATSTASQLGLVLLAWLVVSFRRNL</sequence>
<comment type="caution">
    <text evidence="4">The sequence shown here is derived from an EMBL/GenBank/DDBJ whole genome shotgun (WGS) entry which is preliminary data.</text>
</comment>
<dbReference type="PANTHER" id="PTHR33562">
    <property type="entry name" value="ATILLA, ISOFORM B-RELATED-RELATED"/>
    <property type="match status" value="1"/>
</dbReference>
<dbReference type="EMBL" id="JAFNEN010000276">
    <property type="protein sequence ID" value="KAG8187219.1"/>
    <property type="molecule type" value="Genomic_DNA"/>
</dbReference>
<dbReference type="GO" id="GO:0030431">
    <property type="term" value="P:sleep"/>
    <property type="evidence" value="ECO:0007669"/>
    <property type="project" value="InterPro"/>
</dbReference>
<reference evidence="4 5" key="1">
    <citation type="journal article" date="2022" name="Nat. Ecol. Evol.">
        <title>A masculinizing supergene underlies an exaggerated male reproductive morph in a spider.</title>
        <authorList>
            <person name="Hendrickx F."/>
            <person name="De Corte Z."/>
            <person name="Sonet G."/>
            <person name="Van Belleghem S.M."/>
            <person name="Kostlbacher S."/>
            <person name="Vangestel C."/>
        </authorList>
    </citation>
    <scope>NUCLEOTIDE SEQUENCE [LARGE SCALE GENOMIC DNA]</scope>
    <source>
        <strain evidence="4">W744_W776</strain>
    </source>
</reference>
<protein>
    <recommendedName>
        <fullName evidence="6">Protein quiver</fullName>
    </recommendedName>
</protein>
<dbReference type="PANTHER" id="PTHR33562:SF22">
    <property type="entry name" value="PROTEIN QUIVER"/>
    <property type="match status" value="1"/>
</dbReference>
<name>A0AAV6USY5_9ARAC</name>
<organism evidence="4 5">
    <name type="scientific">Oedothorax gibbosus</name>
    <dbReference type="NCBI Taxonomy" id="931172"/>
    <lineage>
        <taxon>Eukaryota</taxon>
        <taxon>Metazoa</taxon>
        <taxon>Ecdysozoa</taxon>
        <taxon>Arthropoda</taxon>
        <taxon>Chelicerata</taxon>
        <taxon>Arachnida</taxon>
        <taxon>Araneae</taxon>
        <taxon>Araneomorphae</taxon>
        <taxon>Entelegynae</taxon>
        <taxon>Araneoidea</taxon>
        <taxon>Linyphiidae</taxon>
        <taxon>Erigoninae</taxon>
        <taxon>Oedothorax</taxon>
    </lineage>
</organism>
<evidence type="ECO:0000256" key="3">
    <source>
        <dbReference type="SAM" id="SignalP"/>
    </source>
</evidence>
<keyword evidence="5" id="KW-1185">Reference proteome</keyword>
<dbReference type="AlphaFoldDB" id="A0AAV6USY5"/>
<feature type="signal peptide" evidence="3">
    <location>
        <begin position="1"/>
        <end position="23"/>
    </location>
</feature>
<evidence type="ECO:0000313" key="4">
    <source>
        <dbReference type="EMBL" id="KAG8187219.1"/>
    </source>
</evidence>
<feature type="chain" id="PRO_5043876891" description="Protein quiver" evidence="3">
    <location>
        <begin position="24"/>
        <end position="145"/>
    </location>
</feature>
<keyword evidence="2" id="KW-0325">Glycoprotein</keyword>
<evidence type="ECO:0000256" key="2">
    <source>
        <dbReference type="ARBA" id="ARBA00023180"/>
    </source>
</evidence>
<dbReference type="Proteomes" id="UP000827092">
    <property type="component" value="Unassembled WGS sequence"/>
</dbReference>